<dbReference type="OrthoDB" id="46225at2"/>
<dbReference type="InterPro" id="IPR011335">
    <property type="entry name" value="Restrct_endonuc-II-like"/>
</dbReference>
<proteinExistence type="predicted"/>
<dbReference type="STRING" id="48256.CLHUN_01680"/>
<dbReference type="PANTHER" id="PTHR46609">
    <property type="entry name" value="EXONUCLEASE, PHAGE-TYPE/RECB, C-TERMINAL DOMAIN-CONTAINING PROTEIN"/>
    <property type="match status" value="1"/>
</dbReference>
<protein>
    <submittedName>
        <fullName evidence="4">YqaJ-like viral recombinase domain protein</fullName>
    </submittedName>
</protein>
<feature type="domain" description="YqaJ viral recombinase" evidence="3">
    <location>
        <begin position="23"/>
        <end position="187"/>
    </location>
</feature>
<dbReference type="Proteomes" id="UP000191554">
    <property type="component" value="Unassembled WGS sequence"/>
</dbReference>
<dbReference type="InterPro" id="IPR011604">
    <property type="entry name" value="PDDEXK-like_dom_sf"/>
</dbReference>
<sequence>MNTESITRNINILSDVRTLSNEQWLTVRKTGIGGSEIAALFGKSNYASPLSIYMDKMSDEIRDESSENEFLEWGKTLEPLIREKFPAKFKKTTGIDIEVREFPYIMQSLDCQFMLANIDGLVAPQQDYKFNVQVSDGEWEECFIPAGLTGILEIKTGSGFTAKNWKENSLPDNYFLQTQSYLGITGLSYAFVVALIDKHLLWRYIPRDDEIITIIKERVHEFWTENILKKVPPAPIGSDIDTGILKSMYPQELKDKALNLDHMADKRIRYKQLAEEIKNLQKEQDTIKQEFMSVLGDAEVGFCGDKKVSWKMQAGSTYTVTRQPQRILRIG</sequence>
<keyword evidence="2" id="KW-0175">Coiled coil</keyword>
<evidence type="ECO:0000256" key="1">
    <source>
        <dbReference type="ARBA" id="ARBA00022801"/>
    </source>
</evidence>
<dbReference type="AlphaFoldDB" id="A0A1V4SR60"/>
<dbReference type="Pfam" id="PF09588">
    <property type="entry name" value="YqaJ"/>
    <property type="match status" value="1"/>
</dbReference>
<feature type="coiled-coil region" evidence="2">
    <location>
        <begin position="263"/>
        <end position="290"/>
    </location>
</feature>
<comment type="caution">
    <text evidence="4">The sequence shown here is derived from an EMBL/GenBank/DDBJ whole genome shotgun (WGS) entry which is preliminary data.</text>
</comment>
<evidence type="ECO:0000313" key="4">
    <source>
        <dbReference type="EMBL" id="OPX46352.1"/>
    </source>
</evidence>
<name>A0A1V4SR60_RUMHU</name>
<gene>
    <name evidence="4" type="ORF">CLHUN_01680</name>
</gene>
<dbReference type="NCBIfam" id="TIGR03033">
    <property type="entry name" value="phage_rel_nuc"/>
    <property type="match status" value="1"/>
</dbReference>
<dbReference type="GO" id="GO:0016787">
    <property type="term" value="F:hydrolase activity"/>
    <property type="evidence" value="ECO:0007669"/>
    <property type="project" value="UniProtKB-KW"/>
</dbReference>
<evidence type="ECO:0000259" key="3">
    <source>
        <dbReference type="Pfam" id="PF09588"/>
    </source>
</evidence>
<evidence type="ECO:0000256" key="2">
    <source>
        <dbReference type="SAM" id="Coils"/>
    </source>
</evidence>
<dbReference type="InterPro" id="IPR051703">
    <property type="entry name" value="NF-kappa-B_Signaling_Reg"/>
</dbReference>
<dbReference type="SUPFAM" id="SSF52980">
    <property type="entry name" value="Restriction endonuclease-like"/>
    <property type="match status" value="1"/>
</dbReference>
<keyword evidence="1" id="KW-0378">Hydrolase</keyword>
<dbReference type="InterPro" id="IPR019080">
    <property type="entry name" value="YqaJ_viral_recombinase"/>
</dbReference>
<dbReference type="PANTHER" id="PTHR46609:SF6">
    <property type="entry name" value="EXONUCLEASE, PHAGE-TYPE_RECB, C-TERMINAL DOMAIN-CONTAINING PROTEIN-RELATED"/>
    <property type="match status" value="1"/>
</dbReference>
<dbReference type="EMBL" id="MZGX01000001">
    <property type="protein sequence ID" value="OPX46352.1"/>
    <property type="molecule type" value="Genomic_DNA"/>
</dbReference>
<dbReference type="Gene3D" id="3.90.320.10">
    <property type="match status" value="1"/>
</dbReference>
<dbReference type="InterPro" id="IPR017482">
    <property type="entry name" value="Lambda-type_endonuclease"/>
</dbReference>
<evidence type="ECO:0000313" key="5">
    <source>
        <dbReference type="Proteomes" id="UP000191554"/>
    </source>
</evidence>
<keyword evidence="5" id="KW-1185">Reference proteome</keyword>
<accession>A0A1V4SR60</accession>
<organism evidence="4 5">
    <name type="scientific">Ruminiclostridium hungatei</name>
    <name type="common">Clostridium hungatei</name>
    <dbReference type="NCBI Taxonomy" id="48256"/>
    <lineage>
        <taxon>Bacteria</taxon>
        <taxon>Bacillati</taxon>
        <taxon>Bacillota</taxon>
        <taxon>Clostridia</taxon>
        <taxon>Eubacteriales</taxon>
        <taxon>Oscillospiraceae</taxon>
        <taxon>Ruminiclostridium</taxon>
    </lineage>
</organism>
<reference evidence="4 5" key="1">
    <citation type="submission" date="2017-03" db="EMBL/GenBank/DDBJ databases">
        <title>Genome sequence of Clostridium hungatei DSM 14427.</title>
        <authorList>
            <person name="Poehlein A."/>
            <person name="Daniel R."/>
        </authorList>
    </citation>
    <scope>NUCLEOTIDE SEQUENCE [LARGE SCALE GENOMIC DNA]</scope>
    <source>
        <strain evidence="4 5">DSM 14427</strain>
    </source>
</reference>
<dbReference type="RefSeq" id="WP_080062670.1">
    <property type="nucleotide sequence ID" value="NZ_MZGX01000001.1"/>
</dbReference>